<dbReference type="Gene3D" id="2.30.40.10">
    <property type="entry name" value="Urease, subunit C, domain 1"/>
    <property type="match status" value="1"/>
</dbReference>
<dbReference type="CDD" id="cd01299">
    <property type="entry name" value="Met_dep_hydrolase_A"/>
    <property type="match status" value="1"/>
</dbReference>
<dbReference type="SUPFAM" id="SSF51556">
    <property type="entry name" value="Metallo-dependent hydrolases"/>
    <property type="match status" value="1"/>
</dbReference>
<dbReference type="InterPro" id="IPR051781">
    <property type="entry name" value="Metallo-dep_Hydrolase"/>
</dbReference>
<dbReference type="AlphaFoldDB" id="A0A9X1UYT7"/>
<name>A0A9X1UYT7_9FLAO</name>
<dbReference type="Gene3D" id="3.20.20.140">
    <property type="entry name" value="Metal-dependent hydrolases"/>
    <property type="match status" value="1"/>
</dbReference>
<evidence type="ECO:0000259" key="1">
    <source>
        <dbReference type="Pfam" id="PF01979"/>
    </source>
</evidence>
<dbReference type="EMBL" id="JAJSON010000025">
    <property type="protein sequence ID" value="MCG9972788.1"/>
    <property type="molecule type" value="Genomic_DNA"/>
</dbReference>
<sequence length="435" mass="48188">MSRINLLTCFILLFSTNILVAQGKEVFIKAGYVYDSKQNIILKDRIIQVKEDKIVKIGSNIDIPDNAKIIDLGEYLVLPGLIDAHTHVLFDQSPKDDFANHSIRTLVLENQALRTLRGASRAKSYLDVGITSIKDLGNSGQFLDVALRDAINEGTVEGPGIFAAGQIMSGPGGQIYGVQKEHQDIVDQEYRIIKNPNDAINAVREHINQGVDLIKICADNLPNNTRLTFEEIQAIVKTAHDYGLTVTAHSISDQSAWEAIKAGVDGIEHGFFLADSTLNLMAKKKVFLVPTENSRKYMETYYRLEGSNPEELTWIDGYMSNMKKRLMKAIDMGVTIVAGSDNYTDIGVSRGVSSSDMFKTYYEAGMNPLDILQSATYLSAQSLNMENEIGVLKQGSFADIIAIKGDIEGDFLNTLENVVFVMKRGEIYLNKSLEN</sequence>
<dbReference type="PANTHER" id="PTHR43135:SF3">
    <property type="entry name" value="ALPHA-D-RIBOSE 1-METHYLPHOSPHONATE 5-TRIPHOSPHATE DIPHOSPHATASE"/>
    <property type="match status" value="1"/>
</dbReference>
<dbReference type="Pfam" id="PF01979">
    <property type="entry name" value="Amidohydro_1"/>
    <property type="match status" value="1"/>
</dbReference>
<dbReference type="InterPro" id="IPR006680">
    <property type="entry name" value="Amidohydro-rel"/>
</dbReference>
<dbReference type="PANTHER" id="PTHR43135">
    <property type="entry name" value="ALPHA-D-RIBOSE 1-METHYLPHOSPHONATE 5-TRIPHOSPHATE DIPHOSPHATASE"/>
    <property type="match status" value="1"/>
</dbReference>
<dbReference type="SUPFAM" id="SSF51338">
    <property type="entry name" value="Composite domain of metallo-dependent hydrolases"/>
    <property type="match status" value="1"/>
</dbReference>
<dbReference type="Proteomes" id="UP001139344">
    <property type="component" value="Unassembled WGS sequence"/>
</dbReference>
<comment type="caution">
    <text evidence="2">The sequence shown here is derived from an EMBL/GenBank/DDBJ whole genome shotgun (WGS) entry which is preliminary data.</text>
</comment>
<reference evidence="2" key="1">
    <citation type="submission" date="2021-12" db="EMBL/GenBank/DDBJ databases">
        <title>Description of Gramella crocea sp. nov., a new bacterium isolated from activated sludge.</title>
        <authorList>
            <person name="Zhang X."/>
        </authorList>
    </citation>
    <scope>NUCLEOTIDE SEQUENCE</scope>
    <source>
        <strain evidence="2">YB25</strain>
    </source>
</reference>
<dbReference type="InterPro" id="IPR011059">
    <property type="entry name" value="Metal-dep_hydrolase_composite"/>
</dbReference>
<proteinExistence type="predicted"/>
<evidence type="ECO:0000313" key="3">
    <source>
        <dbReference type="Proteomes" id="UP001139344"/>
    </source>
</evidence>
<dbReference type="GO" id="GO:0016810">
    <property type="term" value="F:hydrolase activity, acting on carbon-nitrogen (but not peptide) bonds"/>
    <property type="evidence" value="ECO:0007669"/>
    <property type="project" value="InterPro"/>
</dbReference>
<protein>
    <submittedName>
        <fullName evidence="2">Amidohydrolase family protein</fullName>
    </submittedName>
</protein>
<evidence type="ECO:0000313" key="2">
    <source>
        <dbReference type="EMBL" id="MCG9972788.1"/>
    </source>
</evidence>
<accession>A0A9X1UYT7</accession>
<keyword evidence="3" id="KW-1185">Reference proteome</keyword>
<organism evidence="2 3">
    <name type="scientific">Christiangramia crocea</name>
    <dbReference type="NCBI Taxonomy" id="2904124"/>
    <lineage>
        <taxon>Bacteria</taxon>
        <taxon>Pseudomonadati</taxon>
        <taxon>Bacteroidota</taxon>
        <taxon>Flavobacteriia</taxon>
        <taxon>Flavobacteriales</taxon>
        <taxon>Flavobacteriaceae</taxon>
        <taxon>Christiangramia</taxon>
    </lineage>
</organism>
<dbReference type="InterPro" id="IPR032466">
    <property type="entry name" value="Metal_Hydrolase"/>
</dbReference>
<gene>
    <name evidence="2" type="ORF">LU635_14150</name>
</gene>
<dbReference type="InterPro" id="IPR057744">
    <property type="entry name" value="OTAase-like"/>
</dbReference>
<feature type="domain" description="Amidohydrolase-related" evidence="1">
    <location>
        <begin position="76"/>
        <end position="427"/>
    </location>
</feature>